<dbReference type="Pfam" id="PF00169">
    <property type="entry name" value="PH"/>
    <property type="match status" value="1"/>
</dbReference>
<proteinExistence type="predicted"/>
<evidence type="ECO:0000313" key="3">
    <source>
        <dbReference type="Proteomes" id="UP000829291"/>
    </source>
</evidence>
<dbReference type="OrthoDB" id="10055808at2759"/>
<dbReference type="InterPro" id="IPR011993">
    <property type="entry name" value="PH-like_dom_sf"/>
</dbReference>
<accession>A0A6J0BQ78</accession>
<dbReference type="GeneID" id="107222020"/>
<feature type="domain" description="PH" evidence="2">
    <location>
        <begin position="56"/>
        <end position="158"/>
    </location>
</feature>
<gene>
    <name evidence="4" type="primary">LOC107222020</name>
</gene>
<dbReference type="SMART" id="SM00233">
    <property type="entry name" value="PH"/>
    <property type="match status" value="1"/>
</dbReference>
<dbReference type="GO" id="GO:0005829">
    <property type="term" value="C:cytosol"/>
    <property type="evidence" value="ECO:0007669"/>
    <property type="project" value="GOC"/>
</dbReference>
<sequence>MFEKGYVALWLIRSAEAPIGSILYPWLRNDSRIVKVNHFQKMKFSEKELAEASNGPADLEGRLNHKRAHKSGFKEKWFKLRWNLLFYFNINDLGQIDKRQPSGVMVLENCSINLDTTTEGAFAFSISFRDEHDKRHVFSAQSESKVEQWVMILKQSSYEYWRSRLITLQERLCKKTGKDPLLMYPRNQGVVRDQAWENMPSFKSHVRNLKSTVITSSGINTLTREVNLIEF</sequence>
<dbReference type="InterPro" id="IPR045188">
    <property type="entry name" value="Boi1/Boi2-like"/>
</dbReference>
<evidence type="ECO:0000259" key="2">
    <source>
        <dbReference type="PROSITE" id="PS50003"/>
    </source>
</evidence>
<dbReference type="GO" id="GO:0042147">
    <property type="term" value="P:retrograde transport, endosome to Golgi"/>
    <property type="evidence" value="ECO:0007669"/>
    <property type="project" value="TreeGrafter"/>
</dbReference>
<dbReference type="GO" id="GO:0007032">
    <property type="term" value="P:endosome organization"/>
    <property type="evidence" value="ECO:0007669"/>
    <property type="project" value="TreeGrafter"/>
</dbReference>
<name>A0A6J0BQ78_NEOLC</name>
<dbReference type="GO" id="GO:0005769">
    <property type="term" value="C:early endosome"/>
    <property type="evidence" value="ECO:0007669"/>
    <property type="project" value="TreeGrafter"/>
</dbReference>
<dbReference type="Gene3D" id="2.30.29.30">
    <property type="entry name" value="Pleckstrin-homology domain (PH domain)/Phosphotyrosine-binding domain (PTB)"/>
    <property type="match status" value="1"/>
</dbReference>
<dbReference type="PANTHER" id="PTHR22902">
    <property type="entry name" value="SESQUIPEDALIAN"/>
    <property type="match status" value="1"/>
</dbReference>
<dbReference type="KEGG" id="nlo:107222020"/>
<evidence type="ECO:0000256" key="1">
    <source>
        <dbReference type="ARBA" id="ARBA00041004"/>
    </source>
</evidence>
<dbReference type="SUPFAM" id="SSF50729">
    <property type="entry name" value="PH domain-like"/>
    <property type="match status" value="1"/>
</dbReference>
<dbReference type="PANTHER" id="PTHR22902:SF9">
    <property type="entry name" value="PLECKSTRIN HOMOLOGY DOMAIN-CONTAINING FAMILY J MEMBER 1"/>
    <property type="match status" value="1"/>
</dbReference>
<dbReference type="InParanoid" id="A0A6J0BQ78"/>
<dbReference type="RefSeq" id="XP_015516705.1">
    <property type="nucleotide sequence ID" value="XM_015661219.2"/>
</dbReference>
<evidence type="ECO:0000313" key="4">
    <source>
        <dbReference type="RefSeq" id="XP_015516705.1"/>
    </source>
</evidence>
<dbReference type="AlphaFoldDB" id="A0A6J0BQ78"/>
<reference evidence="4" key="1">
    <citation type="submission" date="2025-08" db="UniProtKB">
        <authorList>
            <consortium name="RefSeq"/>
        </authorList>
    </citation>
    <scope>IDENTIFICATION</scope>
    <source>
        <tissue evidence="4">Thorax and Abdomen</tissue>
    </source>
</reference>
<dbReference type="InterPro" id="IPR001849">
    <property type="entry name" value="PH_domain"/>
</dbReference>
<protein>
    <recommendedName>
        <fullName evidence="1">Pleckstrin homology domain-containing family J member 1</fullName>
    </recommendedName>
</protein>
<dbReference type="CDD" id="cd13258">
    <property type="entry name" value="PH_PLEKHJ1"/>
    <property type="match status" value="1"/>
</dbReference>
<dbReference type="GO" id="GO:0001881">
    <property type="term" value="P:receptor recycling"/>
    <property type="evidence" value="ECO:0007669"/>
    <property type="project" value="TreeGrafter"/>
</dbReference>
<dbReference type="GO" id="GO:0005802">
    <property type="term" value="C:trans-Golgi network"/>
    <property type="evidence" value="ECO:0007669"/>
    <property type="project" value="TreeGrafter"/>
</dbReference>
<dbReference type="GO" id="GO:0055037">
    <property type="term" value="C:recycling endosome"/>
    <property type="evidence" value="ECO:0007669"/>
    <property type="project" value="TreeGrafter"/>
</dbReference>
<keyword evidence="3" id="KW-1185">Reference proteome</keyword>
<dbReference type="Proteomes" id="UP000829291">
    <property type="component" value="Chromosome 1"/>
</dbReference>
<organism evidence="4">
    <name type="scientific">Neodiprion lecontei</name>
    <name type="common">Redheaded pine sawfly</name>
    <dbReference type="NCBI Taxonomy" id="441921"/>
    <lineage>
        <taxon>Eukaryota</taxon>
        <taxon>Metazoa</taxon>
        <taxon>Ecdysozoa</taxon>
        <taxon>Arthropoda</taxon>
        <taxon>Hexapoda</taxon>
        <taxon>Insecta</taxon>
        <taxon>Pterygota</taxon>
        <taxon>Neoptera</taxon>
        <taxon>Endopterygota</taxon>
        <taxon>Hymenoptera</taxon>
        <taxon>Tenthredinoidea</taxon>
        <taxon>Diprionidae</taxon>
        <taxon>Diprioninae</taxon>
        <taxon>Neodiprion</taxon>
    </lineage>
</organism>
<dbReference type="PROSITE" id="PS50003">
    <property type="entry name" value="PH_DOMAIN"/>
    <property type="match status" value="1"/>
</dbReference>